<feature type="compositionally biased region" description="Pro residues" evidence="1">
    <location>
        <begin position="34"/>
        <end position="46"/>
    </location>
</feature>
<gene>
    <name evidence="2" type="ORF">EWM63_01700</name>
</gene>
<keyword evidence="3" id="KW-1185">Reference proteome</keyword>
<protein>
    <submittedName>
        <fullName evidence="2">Uncharacterized protein</fullName>
    </submittedName>
</protein>
<dbReference type="KEGG" id="plue:EWM63_01700"/>
<evidence type="ECO:0000256" key="1">
    <source>
        <dbReference type="SAM" id="MobiDB-lite"/>
    </source>
</evidence>
<dbReference type="Proteomes" id="UP000290637">
    <property type="component" value="Chromosome"/>
</dbReference>
<sequence>MPRAPDTRRAARPWPHRRRRARPGRRPAACPVPARAPLPARRPPPGICAGPSARSASRRPACGRAGS</sequence>
<accession>A0A4P6KUT6</accession>
<feature type="compositionally biased region" description="Basic residues" evidence="1">
    <location>
        <begin position="10"/>
        <end position="25"/>
    </location>
</feature>
<organism evidence="2 3">
    <name type="scientific">Pseudoduganella lutea</name>
    <dbReference type="NCBI Taxonomy" id="321985"/>
    <lineage>
        <taxon>Bacteria</taxon>
        <taxon>Pseudomonadati</taxon>
        <taxon>Pseudomonadota</taxon>
        <taxon>Betaproteobacteria</taxon>
        <taxon>Burkholderiales</taxon>
        <taxon>Oxalobacteraceae</taxon>
        <taxon>Telluria group</taxon>
        <taxon>Pseudoduganella</taxon>
    </lineage>
</organism>
<dbReference type="EMBL" id="CP035913">
    <property type="protein sequence ID" value="QBE61868.1"/>
    <property type="molecule type" value="Genomic_DNA"/>
</dbReference>
<feature type="region of interest" description="Disordered" evidence="1">
    <location>
        <begin position="1"/>
        <end position="67"/>
    </location>
</feature>
<dbReference type="AlphaFoldDB" id="A0A4P6KUT6"/>
<proteinExistence type="predicted"/>
<name>A0A4P6KUT6_9BURK</name>
<evidence type="ECO:0000313" key="3">
    <source>
        <dbReference type="Proteomes" id="UP000290637"/>
    </source>
</evidence>
<reference evidence="2 3" key="1">
    <citation type="submission" date="2019-02" db="EMBL/GenBank/DDBJ databases">
        <title>Draft Genome Sequences of Six Type Strains of the Genus Massilia.</title>
        <authorList>
            <person name="Miess H."/>
            <person name="Frediansyhah A."/>
            <person name="Gross H."/>
        </authorList>
    </citation>
    <scope>NUCLEOTIDE SEQUENCE [LARGE SCALE GENOMIC DNA]</scope>
    <source>
        <strain evidence="2 3">DSM 17473</strain>
    </source>
</reference>
<evidence type="ECO:0000313" key="2">
    <source>
        <dbReference type="EMBL" id="QBE61868.1"/>
    </source>
</evidence>